<dbReference type="InterPro" id="IPR016039">
    <property type="entry name" value="Thiolase-like"/>
</dbReference>
<dbReference type="Gene3D" id="3.40.47.10">
    <property type="match status" value="1"/>
</dbReference>
<organism evidence="1 2">
    <name type="scientific">Pseudomonas avellanae</name>
    <dbReference type="NCBI Taxonomy" id="46257"/>
    <lineage>
        <taxon>Bacteria</taxon>
        <taxon>Pseudomonadati</taxon>
        <taxon>Pseudomonadota</taxon>
        <taxon>Gammaproteobacteria</taxon>
        <taxon>Pseudomonadales</taxon>
        <taxon>Pseudomonadaceae</taxon>
        <taxon>Pseudomonas</taxon>
    </lineage>
</organism>
<sequence length="196" mass="21501">MLNAYVYPGFGYFETEVENRPPELSFNLKDNRCDPLVTVALKAMERALSALKFKEFSLETAIYTVTDTGCQSHILRVVDALKSMRPRQAFFARGSAVMFSTYGSMAIGSHGPCISITGRGAALAQALNLARNFCEESDCHRAVLLCADEFGGVMSASAAYFTSEDIHKMNVLIKFGMEDQNVDLCAGLILNSYFSS</sequence>
<dbReference type="Proteomes" id="UP000217163">
    <property type="component" value="Unassembled WGS sequence"/>
</dbReference>
<dbReference type="GO" id="GO:0016746">
    <property type="term" value="F:acyltransferase activity"/>
    <property type="evidence" value="ECO:0007669"/>
    <property type="project" value="InterPro"/>
</dbReference>
<gene>
    <name evidence="1" type="ORF">CFN58_05770</name>
</gene>
<dbReference type="EMBL" id="NKQU01000086">
    <property type="protein sequence ID" value="OZI87152.1"/>
    <property type="molecule type" value="Genomic_DNA"/>
</dbReference>
<protein>
    <recommendedName>
        <fullName evidence="3">Beta-ketoacyl synthase N-terminal domain-containing protein</fullName>
    </recommendedName>
</protein>
<evidence type="ECO:0000313" key="2">
    <source>
        <dbReference type="Proteomes" id="UP000217163"/>
    </source>
</evidence>
<dbReference type="AlphaFoldDB" id="A0A261WMG2"/>
<comment type="caution">
    <text evidence="1">The sequence shown here is derived from an EMBL/GenBank/DDBJ whole genome shotgun (WGS) entry which is preliminary data.</text>
</comment>
<name>A0A261WMG2_9PSED</name>
<accession>A0A261WMG2</accession>
<evidence type="ECO:0008006" key="3">
    <source>
        <dbReference type="Google" id="ProtNLM"/>
    </source>
</evidence>
<evidence type="ECO:0000313" key="1">
    <source>
        <dbReference type="EMBL" id="OZI87152.1"/>
    </source>
</evidence>
<proteinExistence type="predicted"/>
<reference evidence="2" key="1">
    <citation type="journal article" date="2016" name="Sci. Rep.">
        <title>Genome analysis of the kiwifruit canker pathogen Pseudomonas syringae pv. actinidiae biovar 5.</title>
        <authorList>
            <person name="Fujikawa T."/>
            <person name="Sawada H."/>
        </authorList>
    </citation>
    <scope>NUCLEOTIDE SEQUENCE [LARGE SCALE GENOMIC DNA]</scope>
    <source>
        <strain evidence="2">MAFF 212061</strain>
    </source>
</reference>